<keyword evidence="1 4" id="KW-0689">Ribosomal protein</keyword>
<dbReference type="Pfam" id="PF17135">
    <property type="entry name" value="Ribosomal_L18"/>
    <property type="match status" value="1"/>
</dbReference>
<evidence type="ECO:0000256" key="1">
    <source>
        <dbReference type="ARBA" id="ARBA00022980"/>
    </source>
</evidence>
<keyword evidence="5" id="KW-1185">Reference proteome</keyword>
<feature type="domain" description="Large ribosomal subunit protein uL15/eL18" evidence="3">
    <location>
        <begin position="1"/>
        <end position="34"/>
    </location>
</feature>
<dbReference type="Gene3D" id="3.100.10.10">
    <property type="match status" value="1"/>
</dbReference>
<dbReference type="GO" id="GO:0005840">
    <property type="term" value="C:ribosome"/>
    <property type="evidence" value="ECO:0007669"/>
    <property type="project" value="UniProtKB-KW"/>
</dbReference>
<evidence type="ECO:0000313" key="4">
    <source>
        <dbReference type="EMBL" id="KAK1270923.1"/>
    </source>
</evidence>
<evidence type="ECO:0000256" key="2">
    <source>
        <dbReference type="ARBA" id="ARBA00023274"/>
    </source>
</evidence>
<dbReference type="EMBL" id="JAUJYN010000005">
    <property type="protein sequence ID" value="KAK1270923.1"/>
    <property type="molecule type" value="Genomic_DNA"/>
</dbReference>
<keyword evidence="2" id="KW-0687">Ribonucleoprotein</keyword>
<dbReference type="InterPro" id="IPR021131">
    <property type="entry name" value="Ribosomal_uL15/eL18"/>
</dbReference>
<organism evidence="4 5">
    <name type="scientific">Acorus gramineus</name>
    <name type="common">Dwarf sweet flag</name>
    <dbReference type="NCBI Taxonomy" id="55184"/>
    <lineage>
        <taxon>Eukaryota</taxon>
        <taxon>Viridiplantae</taxon>
        <taxon>Streptophyta</taxon>
        <taxon>Embryophyta</taxon>
        <taxon>Tracheophyta</taxon>
        <taxon>Spermatophyta</taxon>
        <taxon>Magnoliopsida</taxon>
        <taxon>Liliopsida</taxon>
        <taxon>Acoraceae</taxon>
        <taxon>Acorus</taxon>
    </lineage>
</organism>
<accession>A0AAV9B3B2</accession>
<dbReference type="Proteomes" id="UP001179952">
    <property type="component" value="Unassembled WGS sequence"/>
</dbReference>
<sequence>MSKTNKPPISISKLAKLMSGKEDKIAVIVGTVMDVSLYEQMIFCYFNICCDRLVILPAKGKSIPLFLTLFTNHNIAFV</sequence>
<name>A0AAV9B3B2_ACOGR</name>
<comment type="caution">
    <text evidence="4">The sequence shown here is derived from an EMBL/GenBank/DDBJ whole genome shotgun (WGS) entry which is preliminary data.</text>
</comment>
<protein>
    <submittedName>
        <fullName evidence="4">60S ribosomal protein L18-2</fullName>
    </submittedName>
</protein>
<gene>
    <name evidence="4" type="ORF">QJS04_geneDACA005854</name>
</gene>
<dbReference type="GO" id="GO:1990904">
    <property type="term" value="C:ribonucleoprotein complex"/>
    <property type="evidence" value="ECO:0007669"/>
    <property type="project" value="UniProtKB-KW"/>
</dbReference>
<reference evidence="4" key="2">
    <citation type="submission" date="2023-06" db="EMBL/GenBank/DDBJ databases">
        <authorList>
            <person name="Ma L."/>
            <person name="Liu K.-W."/>
            <person name="Li Z."/>
            <person name="Hsiao Y.-Y."/>
            <person name="Qi Y."/>
            <person name="Fu T."/>
            <person name="Tang G."/>
            <person name="Zhang D."/>
            <person name="Sun W.-H."/>
            <person name="Liu D.-K."/>
            <person name="Li Y."/>
            <person name="Chen G.-Z."/>
            <person name="Liu X.-D."/>
            <person name="Liao X.-Y."/>
            <person name="Jiang Y.-T."/>
            <person name="Yu X."/>
            <person name="Hao Y."/>
            <person name="Huang J."/>
            <person name="Zhao X.-W."/>
            <person name="Ke S."/>
            <person name="Chen Y.-Y."/>
            <person name="Wu W.-L."/>
            <person name="Hsu J.-L."/>
            <person name="Lin Y.-F."/>
            <person name="Huang M.-D."/>
            <person name="Li C.-Y."/>
            <person name="Huang L."/>
            <person name="Wang Z.-W."/>
            <person name="Zhao X."/>
            <person name="Zhong W.-Y."/>
            <person name="Peng D.-H."/>
            <person name="Ahmad S."/>
            <person name="Lan S."/>
            <person name="Zhang J.-S."/>
            <person name="Tsai W.-C."/>
            <person name="Van De Peer Y."/>
            <person name="Liu Z.-J."/>
        </authorList>
    </citation>
    <scope>NUCLEOTIDE SEQUENCE</scope>
    <source>
        <strain evidence="4">SCP</strain>
        <tissue evidence="4">Leaves</tissue>
    </source>
</reference>
<proteinExistence type="predicted"/>
<dbReference type="AlphaFoldDB" id="A0AAV9B3B2"/>
<evidence type="ECO:0000259" key="3">
    <source>
        <dbReference type="Pfam" id="PF17135"/>
    </source>
</evidence>
<evidence type="ECO:0000313" key="5">
    <source>
        <dbReference type="Proteomes" id="UP001179952"/>
    </source>
</evidence>
<reference evidence="4" key="1">
    <citation type="journal article" date="2023" name="Nat. Commun.">
        <title>Diploid and tetraploid genomes of Acorus and the evolution of monocots.</title>
        <authorList>
            <person name="Ma L."/>
            <person name="Liu K.W."/>
            <person name="Li Z."/>
            <person name="Hsiao Y.Y."/>
            <person name="Qi Y."/>
            <person name="Fu T."/>
            <person name="Tang G.D."/>
            <person name="Zhang D."/>
            <person name="Sun W.H."/>
            <person name="Liu D.K."/>
            <person name="Li Y."/>
            <person name="Chen G.Z."/>
            <person name="Liu X.D."/>
            <person name="Liao X.Y."/>
            <person name="Jiang Y.T."/>
            <person name="Yu X."/>
            <person name="Hao Y."/>
            <person name="Huang J."/>
            <person name="Zhao X.W."/>
            <person name="Ke S."/>
            <person name="Chen Y.Y."/>
            <person name="Wu W.L."/>
            <person name="Hsu J.L."/>
            <person name="Lin Y.F."/>
            <person name="Huang M.D."/>
            <person name="Li C.Y."/>
            <person name="Huang L."/>
            <person name="Wang Z.W."/>
            <person name="Zhao X."/>
            <person name="Zhong W.Y."/>
            <person name="Peng D.H."/>
            <person name="Ahmad S."/>
            <person name="Lan S."/>
            <person name="Zhang J.S."/>
            <person name="Tsai W.C."/>
            <person name="Van de Peer Y."/>
            <person name="Liu Z.J."/>
        </authorList>
    </citation>
    <scope>NUCLEOTIDE SEQUENCE</scope>
    <source>
        <strain evidence="4">SCP</strain>
    </source>
</reference>